<evidence type="ECO:0000256" key="2">
    <source>
        <dbReference type="SAM" id="Phobius"/>
    </source>
</evidence>
<sequence length="651" mass="65895">MTHSPRSAAPRSRWRSAALGSLLAVAAIALGLVVAPAAVAGPAPSAAPNLGSVRHLEVDVDVQGTAPLGLQLSGAAIRFASATTTGTCRTQALGQCDVRWASNGKLSGSGTASLSLPAGTYTVTQVADQPVPGLQPKAGTLATVTICDCWHSFWGVRLTERSGHLAVPNASLYRHTITARVVDRATGDPVRDARYRLTGPGFPGLLGNPAVWDAGVERSSRTGELTFTTMLRAPIFRPGTWTLTPVDVPEPYVAADLPVELTAAAPGGNTWRAGEVELSVPAVPLPPATGSATLALQIDGPAPADLDLAGVEFELTGPGADPTTTPCVTDAAGSCSIRVVPDVPGDDVQIEGAAVVLPVGTYAVRQATAPVGLTPAVEIAPLELCVAPTPEGCVTSRTIPNVSTYRTRAEIQVLSGNGPVAGTEVTLTGPGFPATSARTDEDGRGAWSGWFRPGEWSFAVDGQPAPLLMTMEPGRGDTSLPWRIEITLPSVEQPEVTDPTPTTTPAAPTTSAAPSPTSTPNSPDAPSSGAPTATSVPGPAAGPSGEAQPSAAAAPGNGTDAGTGVAAARVVPADEPQEDAAPPTAAAPTTGPAPENPGNGQVFVAADRPGLETESSAQLLSAGLVTGIGIVFVALVLTGYGLLRSRQRRRV</sequence>
<feature type="region of interest" description="Disordered" evidence="1">
    <location>
        <begin position="489"/>
        <end position="603"/>
    </location>
</feature>
<dbReference type="OrthoDB" id="5183477at2"/>
<dbReference type="AlphaFoldDB" id="A0A285UX85"/>
<name>A0A285UX85_9ACTN</name>
<dbReference type="EMBL" id="OBQI01000001">
    <property type="protein sequence ID" value="SOC46297.1"/>
    <property type="molecule type" value="Genomic_DNA"/>
</dbReference>
<evidence type="ECO:0000313" key="4">
    <source>
        <dbReference type="Proteomes" id="UP000219435"/>
    </source>
</evidence>
<feature type="compositionally biased region" description="Low complexity" evidence="1">
    <location>
        <begin position="579"/>
        <end position="600"/>
    </location>
</feature>
<dbReference type="RefSeq" id="WP_097193141.1">
    <property type="nucleotide sequence ID" value="NZ_OBQI01000001.1"/>
</dbReference>
<dbReference type="Proteomes" id="UP000219435">
    <property type="component" value="Unassembled WGS sequence"/>
</dbReference>
<keyword evidence="2" id="KW-1133">Transmembrane helix</keyword>
<keyword evidence="2" id="KW-0472">Membrane</keyword>
<feature type="transmembrane region" description="Helical" evidence="2">
    <location>
        <begin position="619"/>
        <end position="643"/>
    </location>
</feature>
<accession>A0A285UX85</accession>
<reference evidence="4" key="1">
    <citation type="submission" date="2017-08" db="EMBL/GenBank/DDBJ databases">
        <authorList>
            <person name="Varghese N."/>
            <person name="Submissions S."/>
        </authorList>
    </citation>
    <scope>NUCLEOTIDE SEQUENCE [LARGE SCALE GENOMIC DNA]</scope>
    <source>
        <strain evidence="4">DSM 4725</strain>
    </source>
</reference>
<proteinExistence type="predicted"/>
<evidence type="ECO:0000256" key="1">
    <source>
        <dbReference type="SAM" id="MobiDB-lite"/>
    </source>
</evidence>
<keyword evidence="2" id="KW-0812">Transmembrane</keyword>
<keyword evidence="4" id="KW-1185">Reference proteome</keyword>
<organism evidence="3 4">
    <name type="scientific">Blastococcus aggregatus</name>
    <dbReference type="NCBI Taxonomy" id="38502"/>
    <lineage>
        <taxon>Bacteria</taxon>
        <taxon>Bacillati</taxon>
        <taxon>Actinomycetota</taxon>
        <taxon>Actinomycetes</taxon>
        <taxon>Geodermatophilales</taxon>
        <taxon>Geodermatophilaceae</taxon>
        <taxon>Blastococcus</taxon>
    </lineage>
</organism>
<gene>
    <name evidence="3" type="ORF">SAMN05660748_0154</name>
</gene>
<feature type="compositionally biased region" description="Low complexity" evidence="1">
    <location>
        <begin position="497"/>
        <end position="528"/>
    </location>
</feature>
<protein>
    <submittedName>
        <fullName evidence="3">Uncharacterized protein</fullName>
    </submittedName>
</protein>
<evidence type="ECO:0000313" key="3">
    <source>
        <dbReference type="EMBL" id="SOC46297.1"/>
    </source>
</evidence>